<dbReference type="AlphaFoldDB" id="G4ZT14"/>
<gene>
    <name evidence="2" type="ORF">PHYSODRAFT_302691</name>
</gene>
<evidence type="ECO:0000256" key="1">
    <source>
        <dbReference type="SAM" id="MobiDB-lite"/>
    </source>
</evidence>
<feature type="region of interest" description="Disordered" evidence="1">
    <location>
        <begin position="352"/>
        <end position="371"/>
    </location>
</feature>
<dbReference type="EMBL" id="JH159156">
    <property type="protein sequence ID" value="EGZ12831.1"/>
    <property type="molecule type" value="Genomic_DNA"/>
</dbReference>
<reference evidence="2 3" key="1">
    <citation type="journal article" date="2006" name="Science">
        <title>Phytophthora genome sequences uncover evolutionary origins and mechanisms of pathogenesis.</title>
        <authorList>
            <person name="Tyler B.M."/>
            <person name="Tripathy S."/>
            <person name="Zhang X."/>
            <person name="Dehal P."/>
            <person name="Jiang R.H."/>
            <person name="Aerts A."/>
            <person name="Arredondo F.D."/>
            <person name="Baxter L."/>
            <person name="Bensasson D."/>
            <person name="Beynon J.L."/>
            <person name="Chapman J."/>
            <person name="Damasceno C.M."/>
            <person name="Dorrance A.E."/>
            <person name="Dou D."/>
            <person name="Dickerman A.W."/>
            <person name="Dubchak I.L."/>
            <person name="Garbelotto M."/>
            <person name="Gijzen M."/>
            <person name="Gordon S.G."/>
            <person name="Govers F."/>
            <person name="Grunwald N.J."/>
            <person name="Huang W."/>
            <person name="Ivors K.L."/>
            <person name="Jones R.W."/>
            <person name="Kamoun S."/>
            <person name="Krampis K."/>
            <person name="Lamour K.H."/>
            <person name="Lee M.K."/>
            <person name="McDonald W.H."/>
            <person name="Medina M."/>
            <person name="Meijer H.J."/>
            <person name="Nordberg E.K."/>
            <person name="Maclean D.J."/>
            <person name="Ospina-Giraldo M.D."/>
            <person name="Morris P.F."/>
            <person name="Phuntumart V."/>
            <person name="Putnam N.H."/>
            <person name="Rash S."/>
            <person name="Rose J.K."/>
            <person name="Sakihama Y."/>
            <person name="Salamov A.A."/>
            <person name="Savidor A."/>
            <person name="Scheuring C.F."/>
            <person name="Smith B.M."/>
            <person name="Sobral B.W."/>
            <person name="Terry A."/>
            <person name="Torto-Alalibo T.A."/>
            <person name="Win J."/>
            <person name="Xu Z."/>
            <person name="Zhang H."/>
            <person name="Grigoriev I.V."/>
            <person name="Rokhsar D.S."/>
            <person name="Boore J.L."/>
        </authorList>
    </citation>
    <scope>NUCLEOTIDE SEQUENCE [LARGE SCALE GENOMIC DNA]</scope>
    <source>
        <strain evidence="2 3">P6497</strain>
    </source>
</reference>
<name>G4ZT14_PHYSP</name>
<dbReference type="KEGG" id="psoj:PHYSODRAFT_302691"/>
<evidence type="ECO:0000313" key="3">
    <source>
        <dbReference type="Proteomes" id="UP000002640"/>
    </source>
</evidence>
<organism evidence="2 3">
    <name type="scientific">Phytophthora sojae (strain P6497)</name>
    <name type="common">Soybean stem and root rot agent</name>
    <name type="synonym">Phytophthora megasperma f. sp. glycines</name>
    <dbReference type="NCBI Taxonomy" id="1094619"/>
    <lineage>
        <taxon>Eukaryota</taxon>
        <taxon>Sar</taxon>
        <taxon>Stramenopiles</taxon>
        <taxon>Oomycota</taxon>
        <taxon>Peronosporomycetes</taxon>
        <taxon>Peronosporales</taxon>
        <taxon>Peronosporaceae</taxon>
        <taxon>Phytophthora</taxon>
    </lineage>
</organism>
<sequence length="422" mass="46523">MFQVVTARAYSDDPLGGLLSRVLAVCELDASPTHSRGSTQQRGTCTAVNWHACHLAELNQEELASTRFASKRRRRRAPHDCCQPVKRSGHPRAASARCRRPCLGALQSKTGTRADRTPAVCYGGLGSALTRGLSMPACLNIARARPGLFFMVLRVKCISSGSGAACCCRARVAHSAPHGAAAGCRKQSHCRNRRRIWQRRMYTSRARQPALAGRKSLRRMHIGAILLTRSNRACTNHQGIARGPFDERQEKRDEAELSAETGRLIMVFNQPTYARAERPALRGAHALVRRGRVEVTWPSRPSGSDSDAPIAPLRVRRGDGGVAWLAENVRRRLQRPRWGNNNMARLAAARCQQRQHDRARLPRGTSGTRHPRLRCKNLMKTAGALPGNARTAAARLAGWNCGVLHPCRVLKRSSAQRHGQSV</sequence>
<dbReference type="Proteomes" id="UP000002640">
    <property type="component" value="Unassembled WGS sequence"/>
</dbReference>
<dbReference type="GeneID" id="20642159"/>
<evidence type="ECO:0000313" key="2">
    <source>
        <dbReference type="EMBL" id="EGZ12831.1"/>
    </source>
</evidence>
<dbReference type="InParanoid" id="G4ZT14"/>
<accession>G4ZT14</accession>
<keyword evidence="3" id="KW-1185">Reference proteome</keyword>
<protein>
    <submittedName>
        <fullName evidence="2">Uncharacterized protein</fullName>
    </submittedName>
</protein>
<proteinExistence type="predicted"/>
<dbReference type="RefSeq" id="XP_009530260.1">
    <property type="nucleotide sequence ID" value="XM_009531965.1"/>
</dbReference>